<gene>
    <name evidence="2" type="ORF">CHS0354_015983</name>
</gene>
<comment type="caution">
    <text evidence="2">The sequence shown here is derived from an EMBL/GenBank/DDBJ whole genome shotgun (WGS) entry which is preliminary data.</text>
</comment>
<feature type="transmembrane region" description="Helical" evidence="1">
    <location>
        <begin position="55"/>
        <end position="75"/>
    </location>
</feature>
<proteinExistence type="predicted"/>
<reference evidence="2" key="2">
    <citation type="journal article" date="2021" name="Genome Biol. Evol.">
        <title>Developing a high-quality reference genome for a parasitic bivalve with doubly uniparental inheritance (Bivalvia: Unionida).</title>
        <authorList>
            <person name="Smith C.H."/>
        </authorList>
    </citation>
    <scope>NUCLEOTIDE SEQUENCE</scope>
    <source>
        <strain evidence="2">CHS0354</strain>
        <tissue evidence="2">Mantle</tissue>
    </source>
</reference>
<keyword evidence="3" id="KW-1185">Reference proteome</keyword>
<accession>A0AAE0SZC8</accession>
<evidence type="ECO:0000256" key="1">
    <source>
        <dbReference type="SAM" id="Phobius"/>
    </source>
</evidence>
<evidence type="ECO:0000313" key="3">
    <source>
        <dbReference type="Proteomes" id="UP001195483"/>
    </source>
</evidence>
<keyword evidence="1" id="KW-1133">Transmembrane helix</keyword>
<name>A0AAE0SZC8_9BIVA</name>
<reference evidence="2" key="1">
    <citation type="journal article" date="2021" name="Genome Biol. Evol.">
        <title>A High-Quality Reference Genome for a Parasitic Bivalve with Doubly Uniparental Inheritance (Bivalvia: Unionida).</title>
        <authorList>
            <person name="Smith C.H."/>
        </authorList>
    </citation>
    <scope>NUCLEOTIDE SEQUENCE</scope>
    <source>
        <strain evidence="2">CHS0354</strain>
    </source>
</reference>
<evidence type="ECO:0000313" key="2">
    <source>
        <dbReference type="EMBL" id="KAK3600368.1"/>
    </source>
</evidence>
<reference evidence="2" key="3">
    <citation type="submission" date="2023-05" db="EMBL/GenBank/DDBJ databases">
        <authorList>
            <person name="Smith C.H."/>
        </authorList>
    </citation>
    <scope>NUCLEOTIDE SEQUENCE</scope>
    <source>
        <strain evidence="2">CHS0354</strain>
        <tissue evidence="2">Mantle</tissue>
    </source>
</reference>
<organism evidence="2 3">
    <name type="scientific">Potamilus streckersoni</name>
    <dbReference type="NCBI Taxonomy" id="2493646"/>
    <lineage>
        <taxon>Eukaryota</taxon>
        <taxon>Metazoa</taxon>
        <taxon>Spiralia</taxon>
        <taxon>Lophotrochozoa</taxon>
        <taxon>Mollusca</taxon>
        <taxon>Bivalvia</taxon>
        <taxon>Autobranchia</taxon>
        <taxon>Heteroconchia</taxon>
        <taxon>Palaeoheterodonta</taxon>
        <taxon>Unionida</taxon>
        <taxon>Unionoidea</taxon>
        <taxon>Unionidae</taxon>
        <taxon>Ambleminae</taxon>
        <taxon>Lampsilini</taxon>
        <taxon>Potamilus</taxon>
    </lineage>
</organism>
<sequence>MDMLKKIIKSLTENWRKIVHLICGLLFFAGLAEITTVIVMTLQNADGKAEVLNRNVAILLIIAGAVAVVTALYIWHKLAGHASTLEVFAQGQEDRGLINSENALVGKVAMEATNV</sequence>
<keyword evidence="1" id="KW-0472">Membrane</keyword>
<dbReference type="AlphaFoldDB" id="A0AAE0SZC8"/>
<dbReference type="Proteomes" id="UP001195483">
    <property type="component" value="Unassembled WGS sequence"/>
</dbReference>
<keyword evidence="1" id="KW-0812">Transmembrane</keyword>
<protein>
    <submittedName>
        <fullName evidence="2">Uncharacterized protein</fullName>
    </submittedName>
</protein>
<dbReference type="EMBL" id="JAEAOA010000998">
    <property type="protein sequence ID" value="KAK3600368.1"/>
    <property type="molecule type" value="Genomic_DNA"/>
</dbReference>
<feature type="transmembrane region" description="Helical" evidence="1">
    <location>
        <begin position="21"/>
        <end position="43"/>
    </location>
</feature>